<sequence length="806" mass="83276">MLELRIRLRLNTPAAARRPSASARPASSGRAANTAGPKPPPQAEFFSLFIVPDAVQPGSAAPLCFQVFGETVVFGKHPRSAMIGVANLSAELEPNTVLPVVAVSSGAKSSASDVCMSPGSEIGEIHILHCDTVPVAVARLAVVRGFVFPTLLRGQISTYITSSPTRVPKCVFMRMLEALQARTELLIDKLMATPGVVPVGARAAGVHDAHVGVLRLVRDELVAMLRERLRGVADLQRDVELHGFDAALSSARVRRMACVADTDPGYQFAEHQSLSMWVPELGRRAGPAREGGGRVRPSFAHVDATFTALAARGVADALAAQAAAVAAAVGDRAFDPAAARVVAAAAAAFAASLRAAAATPARVALLQTRVWPLLAREGFAVPLCVGPSVHLGAGGLAAVWHVAVELRQRLRLAVHPVAPAVLAAQRPAGDPHGGADVATDSDAFSVSVTESEILVSVPVSEALYHRLAPFETQPPIQAVPILCVGLESPSHPLAATAAATMTANTANPAAALAALALSGTHAPALSDHADLRDLACKINLNAHQTLSQFVDRARSWMHECSRRADGPLRAIPASVDADLRRMAACVRASQRPVSRSAGAAAAAAGPAHTSRASLAGSVPPGGLAGSVASPRRPRQSAPPARSTRPAFDSRSSSSASSAYATSTADGGNHASQPPLLVARILAEIAAVVCSTGMVPAHSAATATATAAAAAASHTGRVPPAVMSIFPTVSLTPVETPCDLAHSDAPFSAIEQDVLDATALILETDHNYDLDAVDASDDDNVDHDRDHDALDSKHARAGHRLNMSSSY</sequence>
<proteinExistence type="predicted"/>
<dbReference type="EMBL" id="JADGIZ020000001">
    <property type="protein sequence ID" value="KAL2920376.1"/>
    <property type="molecule type" value="Genomic_DNA"/>
</dbReference>
<evidence type="ECO:0000256" key="1">
    <source>
        <dbReference type="SAM" id="MobiDB-lite"/>
    </source>
</evidence>
<keyword evidence="3" id="KW-1185">Reference proteome</keyword>
<accession>A0ABR4NLI0</accession>
<evidence type="ECO:0000313" key="3">
    <source>
        <dbReference type="Proteomes" id="UP001527925"/>
    </source>
</evidence>
<reference evidence="2 3" key="1">
    <citation type="submission" date="2023-09" db="EMBL/GenBank/DDBJ databases">
        <title>Pangenome analysis of Batrachochytrium dendrobatidis and related Chytrids.</title>
        <authorList>
            <person name="Yacoub M.N."/>
            <person name="Stajich J.E."/>
            <person name="James T.Y."/>
        </authorList>
    </citation>
    <scope>NUCLEOTIDE SEQUENCE [LARGE SCALE GENOMIC DNA]</scope>
    <source>
        <strain evidence="2 3">JEL0888</strain>
    </source>
</reference>
<feature type="compositionally biased region" description="Low complexity" evidence="1">
    <location>
        <begin position="15"/>
        <end position="32"/>
    </location>
</feature>
<feature type="compositionally biased region" description="Basic and acidic residues" evidence="1">
    <location>
        <begin position="781"/>
        <end position="793"/>
    </location>
</feature>
<feature type="region of interest" description="Disordered" evidence="1">
    <location>
        <begin position="610"/>
        <end position="669"/>
    </location>
</feature>
<gene>
    <name evidence="2" type="ORF">HK105_200449</name>
</gene>
<feature type="region of interest" description="Disordered" evidence="1">
    <location>
        <begin position="775"/>
        <end position="806"/>
    </location>
</feature>
<feature type="region of interest" description="Disordered" evidence="1">
    <location>
        <begin position="15"/>
        <end position="39"/>
    </location>
</feature>
<name>A0ABR4NLI0_9FUNG</name>
<feature type="compositionally biased region" description="Low complexity" evidence="1">
    <location>
        <begin position="626"/>
        <end position="664"/>
    </location>
</feature>
<evidence type="ECO:0000313" key="2">
    <source>
        <dbReference type="EMBL" id="KAL2920376.1"/>
    </source>
</evidence>
<dbReference type="Proteomes" id="UP001527925">
    <property type="component" value="Unassembled WGS sequence"/>
</dbReference>
<comment type="caution">
    <text evidence="2">The sequence shown here is derived from an EMBL/GenBank/DDBJ whole genome shotgun (WGS) entry which is preliminary data.</text>
</comment>
<evidence type="ECO:0008006" key="4">
    <source>
        <dbReference type="Google" id="ProtNLM"/>
    </source>
</evidence>
<organism evidence="2 3">
    <name type="scientific">Polyrhizophydium stewartii</name>
    <dbReference type="NCBI Taxonomy" id="2732419"/>
    <lineage>
        <taxon>Eukaryota</taxon>
        <taxon>Fungi</taxon>
        <taxon>Fungi incertae sedis</taxon>
        <taxon>Chytridiomycota</taxon>
        <taxon>Chytridiomycota incertae sedis</taxon>
        <taxon>Chytridiomycetes</taxon>
        <taxon>Rhizophydiales</taxon>
        <taxon>Rhizophydiales incertae sedis</taxon>
        <taxon>Polyrhizophydium</taxon>
    </lineage>
</organism>
<protein>
    <recommendedName>
        <fullName evidence="4">Cyclic nucleotide-binding domain-containing protein</fullName>
    </recommendedName>
</protein>